<dbReference type="EMBL" id="MLQL01000041">
    <property type="protein sequence ID" value="OQE14062.1"/>
    <property type="molecule type" value="Genomic_DNA"/>
</dbReference>
<reference evidence="3" key="1">
    <citation type="journal article" date="2017" name="Nat. Microbiol.">
        <title>Global analysis of biosynthetic gene clusters reveals vast potential of secondary metabolite production in Penicillium species.</title>
        <authorList>
            <person name="Nielsen J.C."/>
            <person name="Grijseels S."/>
            <person name="Prigent S."/>
            <person name="Ji B."/>
            <person name="Dainat J."/>
            <person name="Nielsen K.F."/>
            <person name="Frisvad J.C."/>
            <person name="Workman M."/>
            <person name="Nielsen J."/>
        </authorList>
    </citation>
    <scope>NUCLEOTIDE SEQUENCE [LARGE SCALE GENOMIC DNA]</scope>
    <source>
        <strain evidence="3">IBT 14082</strain>
    </source>
</reference>
<dbReference type="InterPro" id="IPR036770">
    <property type="entry name" value="Ankyrin_rpt-contain_sf"/>
</dbReference>
<feature type="domain" description="F-box" evidence="1">
    <location>
        <begin position="1"/>
        <end position="46"/>
    </location>
</feature>
<dbReference type="OrthoDB" id="426293at2759"/>
<dbReference type="STRING" id="254877.A0A1V6SJ44"/>
<protein>
    <recommendedName>
        <fullName evidence="1">F-box domain-containing protein</fullName>
    </recommendedName>
</protein>
<dbReference type="SUPFAM" id="SSF48403">
    <property type="entry name" value="Ankyrin repeat"/>
    <property type="match status" value="1"/>
</dbReference>
<accession>A0A1V6SJ44</accession>
<evidence type="ECO:0000259" key="1">
    <source>
        <dbReference type="PROSITE" id="PS50181"/>
    </source>
</evidence>
<dbReference type="PROSITE" id="PS50181">
    <property type="entry name" value="FBOX"/>
    <property type="match status" value="1"/>
</dbReference>
<name>A0A1V6SJ44_9EURO</name>
<sequence length="146" mass="16288">MALSELPTELVRDIAELLDTEKDVLLFAQLSRRFFDILIDYLYARNAKRSNASAMLWAAKHGYELTARQALANGANPSVTNLKLLDQPGINPDMSERSRIRPPRLFGQTPSSHAAMNGHVNVLMALLATNRVNIESKDMRGWTPLA</sequence>
<keyword evidence="3" id="KW-1185">Reference proteome</keyword>
<proteinExistence type="predicted"/>
<comment type="caution">
    <text evidence="2">The sequence shown here is derived from an EMBL/GenBank/DDBJ whole genome shotgun (WGS) entry which is preliminary data.</text>
</comment>
<evidence type="ECO:0000313" key="3">
    <source>
        <dbReference type="Proteomes" id="UP000191342"/>
    </source>
</evidence>
<dbReference type="AlphaFoldDB" id="A0A1V6SJ44"/>
<organism evidence="2 3">
    <name type="scientific">Penicillium flavigenum</name>
    <dbReference type="NCBI Taxonomy" id="254877"/>
    <lineage>
        <taxon>Eukaryota</taxon>
        <taxon>Fungi</taxon>
        <taxon>Dikarya</taxon>
        <taxon>Ascomycota</taxon>
        <taxon>Pezizomycotina</taxon>
        <taxon>Eurotiomycetes</taxon>
        <taxon>Eurotiomycetidae</taxon>
        <taxon>Eurotiales</taxon>
        <taxon>Aspergillaceae</taxon>
        <taxon>Penicillium</taxon>
    </lineage>
</organism>
<dbReference type="InterPro" id="IPR001810">
    <property type="entry name" value="F-box_dom"/>
</dbReference>
<dbReference type="Gene3D" id="1.25.40.20">
    <property type="entry name" value="Ankyrin repeat-containing domain"/>
    <property type="match status" value="1"/>
</dbReference>
<evidence type="ECO:0000313" key="2">
    <source>
        <dbReference type="EMBL" id="OQE14062.1"/>
    </source>
</evidence>
<dbReference type="Proteomes" id="UP000191342">
    <property type="component" value="Unassembled WGS sequence"/>
</dbReference>
<gene>
    <name evidence="2" type="ORF">PENFLA_c041G05368</name>
</gene>